<evidence type="ECO:0000256" key="1">
    <source>
        <dbReference type="SAM" id="SignalP"/>
    </source>
</evidence>
<gene>
    <name evidence="4" type="ORF">SCARR_01443</name>
</gene>
<dbReference type="Gene3D" id="2.60.120.200">
    <property type="match status" value="1"/>
</dbReference>
<dbReference type="EMBL" id="CAAHFH010000001">
    <property type="protein sequence ID" value="VGO19385.1"/>
    <property type="molecule type" value="Genomic_DNA"/>
</dbReference>
<dbReference type="Gene3D" id="3.40.390.80">
    <property type="entry name" value="Peptidase M60, enhancin-like domain 2"/>
    <property type="match status" value="1"/>
</dbReference>
<dbReference type="PANTHER" id="PTHR15730">
    <property type="entry name" value="EXPERIMENTAL AUTOIMMUNE PROSTATITIS ANTIGEN 2-RELATED"/>
    <property type="match status" value="1"/>
</dbReference>
<dbReference type="InterPro" id="IPR000998">
    <property type="entry name" value="MAM_dom"/>
</dbReference>
<dbReference type="InterPro" id="IPR013320">
    <property type="entry name" value="ConA-like_dom_sf"/>
</dbReference>
<evidence type="ECO:0008006" key="6">
    <source>
        <dbReference type="Google" id="ProtNLM"/>
    </source>
</evidence>
<dbReference type="Pfam" id="PF13402">
    <property type="entry name" value="Peptidase_M60"/>
    <property type="match status" value="1"/>
</dbReference>
<dbReference type="InterPro" id="IPR051244">
    <property type="entry name" value="TCAF"/>
</dbReference>
<keyword evidence="1" id="KW-0732">Signal</keyword>
<dbReference type="Proteomes" id="UP000346198">
    <property type="component" value="Unassembled WGS sequence"/>
</dbReference>
<dbReference type="SMART" id="SM01276">
    <property type="entry name" value="M60-like"/>
    <property type="match status" value="1"/>
</dbReference>
<feature type="domain" description="Peptidase M60" evidence="3">
    <location>
        <begin position="380"/>
        <end position="677"/>
    </location>
</feature>
<keyword evidence="5" id="KW-1185">Reference proteome</keyword>
<dbReference type="SMART" id="SM00137">
    <property type="entry name" value="MAM"/>
    <property type="match status" value="1"/>
</dbReference>
<dbReference type="PROSITE" id="PS51723">
    <property type="entry name" value="PEPTIDASE_M60"/>
    <property type="match status" value="1"/>
</dbReference>
<proteinExistence type="predicted"/>
<feature type="signal peptide" evidence="1">
    <location>
        <begin position="1"/>
        <end position="28"/>
    </location>
</feature>
<protein>
    <recommendedName>
        <fullName evidence="6">Peptidase M60 domain-containing protein</fullName>
    </recommendedName>
</protein>
<name>A0A6C2UGS7_9BACT</name>
<dbReference type="Pfam" id="PF17291">
    <property type="entry name" value="M60-like_N"/>
    <property type="match status" value="1"/>
</dbReference>
<sequence length="1147" mass="125813">MKFWNIRTKISVTLIAIAFFAINGRAKASNQIIAGWHDFNDGWQLYRDSGSSKSADEFLTGISATLYGGDGTRDAWGSTDGTYGISNVVETSATDGAMSHRTDKPNIYLTLVNNTGSDAVLEQVVFDLASVSLNAPQELILYYDSGDLAVADDTQINSAAGVNSNGLANVSDYQDYNWSLSGLADQTLASGETAAFRLFVTNANNNFQALALDNIAVLGQGTPGDLLLAAMAALKNHITGANTLTTAQIKTQAGIFATYADEVGDSETNIVQALDLVETYESVAGYLFNTGEFSRTDASTPAKALRLAMFDVYQAILDDVYNASNLVAHRSLLDNYKFESSDYFPGAVTPPADSNAVYSVQINASQPEAWGYEVSFQFEAARRPTGAYLAPGSIATVTVPTALVGQGYEIRVGAHVADLKNRPNNYKRLNRVSLTYPINSTTVEIASPFGGGIYIEVPYGIEERLATVEFKNTVRAPFYSNSSTRQTTLSEWQNAERSHPGAWADFETDKFMLTVPTDWIYAYDDPVTLMADWDKAMDACSDMQGLPRVRPKTVLYCIIDVTLDANVFSPGYPQSNDNYNPTSSAGGNKDHDYLNGPKFAGYHHLHEFGHAAYITKFTGELESAVNLFYVPVHHRMFNVSLDEAFGRSIGDYGSRTIGRDQAALGWILSENFQTGYPMDGTSTTNNQMKYQHRGYGKYVDIAGIFGWDALSNFWHSVAVDAENGKTYPRNTDPADSRILRMSKAAGVDLTPLIHFWGIHPVNASNLKAAINAEGLPKSALIYDRLVRYQTVVPMDAAGFEAHYQKYKSGIKQNTEGDRYEAMRTDWNATLGALTVSRVQEIIDEYFPNGRPAAGEVQSLPYAESFETDLGAWVQSVADDFDWTLNGGYTDTTNTGPSGASDGGQYLYLEGHDNGVQYKTASVECLFDLSAVDHAELTFDYHMYGEYIDYLSVDVFDGATWTFDVWIRTNQHHFSSEAAWSNAVVDLTAFVGNDEVTLRFRGKQKQWHTADTAIDNITVTGAVYTPFEQWTVTAFSNAPPGTDLTASGNPDGDRFNNEHEWALVLDPMVGDRPAMNMIFDDPNFIVTYNRRLNSGISVSASWSDSLVDADWSTAGMIEVSIGQNGDVETMAAIVSFSGTNRFVRMEVQ</sequence>
<evidence type="ECO:0000259" key="3">
    <source>
        <dbReference type="PROSITE" id="PS51723"/>
    </source>
</evidence>
<dbReference type="InterPro" id="IPR035423">
    <property type="entry name" value="M60-like_N"/>
</dbReference>
<evidence type="ECO:0000259" key="2">
    <source>
        <dbReference type="PROSITE" id="PS50060"/>
    </source>
</evidence>
<feature type="domain" description="MAM" evidence="2">
    <location>
        <begin position="861"/>
        <end position="1019"/>
    </location>
</feature>
<reference evidence="4 5" key="1">
    <citation type="submission" date="2019-04" db="EMBL/GenBank/DDBJ databases">
        <authorList>
            <person name="Van Vliet M D."/>
        </authorList>
    </citation>
    <scope>NUCLEOTIDE SEQUENCE [LARGE SCALE GENOMIC DNA]</scope>
    <source>
        <strain evidence="4 5">F21</strain>
    </source>
</reference>
<organism evidence="4 5">
    <name type="scientific">Pontiella sulfatireligans</name>
    <dbReference type="NCBI Taxonomy" id="2750658"/>
    <lineage>
        <taxon>Bacteria</taxon>
        <taxon>Pseudomonadati</taxon>
        <taxon>Kiritimatiellota</taxon>
        <taxon>Kiritimatiellia</taxon>
        <taxon>Kiritimatiellales</taxon>
        <taxon>Pontiellaceae</taxon>
        <taxon>Pontiella</taxon>
    </lineage>
</organism>
<dbReference type="AlphaFoldDB" id="A0A6C2UGS7"/>
<dbReference type="PANTHER" id="PTHR15730:SF5">
    <property type="entry name" value="SI:CH211-210B2.2-RELATED"/>
    <property type="match status" value="1"/>
</dbReference>
<dbReference type="GO" id="GO:0016020">
    <property type="term" value="C:membrane"/>
    <property type="evidence" value="ECO:0007669"/>
    <property type="project" value="InterPro"/>
</dbReference>
<evidence type="ECO:0000313" key="5">
    <source>
        <dbReference type="Proteomes" id="UP000346198"/>
    </source>
</evidence>
<evidence type="ECO:0000313" key="4">
    <source>
        <dbReference type="EMBL" id="VGO19385.1"/>
    </source>
</evidence>
<dbReference type="InterPro" id="IPR031161">
    <property type="entry name" value="Peptidase_M60_dom"/>
</dbReference>
<feature type="chain" id="PRO_5025678302" description="Peptidase M60 domain-containing protein" evidence="1">
    <location>
        <begin position="29"/>
        <end position="1147"/>
    </location>
</feature>
<accession>A0A6C2UGS7</accession>
<dbReference type="PROSITE" id="PS50060">
    <property type="entry name" value="MAM_2"/>
    <property type="match status" value="1"/>
</dbReference>
<dbReference type="RefSeq" id="WP_136060791.1">
    <property type="nucleotide sequence ID" value="NZ_CAAHFH010000001.1"/>
</dbReference>
<dbReference type="SUPFAM" id="SSF49899">
    <property type="entry name" value="Concanavalin A-like lectins/glucanases"/>
    <property type="match status" value="1"/>
</dbReference>
<dbReference type="Pfam" id="PF00629">
    <property type="entry name" value="MAM"/>
    <property type="match status" value="1"/>
</dbReference>